<dbReference type="RefSeq" id="WP_109967294.1">
    <property type="nucleotide sequence ID" value="NZ_CP176093.1"/>
</dbReference>
<feature type="transmembrane region" description="Helical" evidence="1">
    <location>
        <begin position="96"/>
        <end position="120"/>
    </location>
</feature>
<dbReference type="OrthoDB" id="148392at2157"/>
<reference evidence="2 3" key="1">
    <citation type="submission" date="2018-05" db="EMBL/GenBank/DDBJ databases">
        <title>Draft genome of Methanospirillum lacunae Ki8-1.</title>
        <authorList>
            <person name="Dueholm M.S."/>
            <person name="Nielsen P.H."/>
            <person name="Bakmann L.F."/>
            <person name="Otzen D.E."/>
        </authorList>
    </citation>
    <scope>NUCLEOTIDE SEQUENCE [LARGE SCALE GENOMIC DNA]</scope>
    <source>
        <strain evidence="2 3">Ki8-1</strain>
    </source>
</reference>
<evidence type="ECO:0000256" key="1">
    <source>
        <dbReference type="SAM" id="Phobius"/>
    </source>
</evidence>
<gene>
    <name evidence="2" type="ORF">DK846_02295</name>
</gene>
<dbReference type="EMBL" id="QGMY01000002">
    <property type="protein sequence ID" value="PWR74015.1"/>
    <property type="molecule type" value="Genomic_DNA"/>
</dbReference>
<feature type="transmembrane region" description="Helical" evidence="1">
    <location>
        <begin position="127"/>
        <end position="145"/>
    </location>
</feature>
<evidence type="ECO:0000313" key="3">
    <source>
        <dbReference type="Proteomes" id="UP000245657"/>
    </source>
</evidence>
<keyword evidence="1" id="KW-0472">Membrane</keyword>
<evidence type="ECO:0000313" key="2">
    <source>
        <dbReference type="EMBL" id="PWR74015.1"/>
    </source>
</evidence>
<organism evidence="2 3">
    <name type="scientific">Methanospirillum lacunae</name>
    <dbReference type="NCBI Taxonomy" id="668570"/>
    <lineage>
        <taxon>Archaea</taxon>
        <taxon>Methanobacteriati</taxon>
        <taxon>Methanobacteriota</taxon>
        <taxon>Stenosarchaea group</taxon>
        <taxon>Methanomicrobia</taxon>
        <taxon>Methanomicrobiales</taxon>
        <taxon>Methanospirillaceae</taxon>
        <taxon>Methanospirillum</taxon>
    </lineage>
</organism>
<sequence>MIKKSIYGHFSFFDTKEKLFQLGLLFAIIIGFYYKLLSYSNIILDSDSAQFGLYSYSMAHGNILFHEMYLSSSGKYFLELLIFHLFPQFLSNYDPIILKLSLFLIFALTVFIFSFFVYYITKKITSALIFAALFVSLNSSAFSSFADISHMFSVLFCGLALIFTCYFISKNHEQNYILKSLILIIIFSFCISIASYSDPYVILCYTMPIIGAYLFFFNNKTKITNLFFIFVATFSLICYLFGDWIIQTIIPDPPRIIPYMPLEMQPFTHIIPYILFFLEGFSRILNNNLYQLWDGFTIENIGVSIVIIAIFVYLLSIYLVHRNLIIFKNKFFSAYLILAFMVFFIFYVFTSMSAEGLSHQKYLLYPIIVVLLLISLSYSSKNQIFTILICLFICFGLIGNFYSNPKFEIDSNQNQTELIDFLKNNSLYYGYSDYWDSNLITYLSKFDVTVRALTIDGNESVQTYPYNNNDNWYNYPDGADVFILTRKENTLLTDESLAHVLDIDPPKKVMHSNEYTIYVW</sequence>
<proteinExistence type="predicted"/>
<feature type="transmembrane region" description="Helical" evidence="1">
    <location>
        <begin position="332"/>
        <end position="350"/>
    </location>
</feature>
<feature type="transmembrane region" description="Helical" evidence="1">
    <location>
        <begin position="20"/>
        <end position="37"/>
    </location>
</feature>
<evidence type="ECO:0008006" key="4">
    <source>
        <dbReference type="Google" id="ProtNLM"/>
    </source>
</evidence>
<keyword evidence="1" id="KW-0812">Transmembrane</keyword>
<dbReference type="Proteomes" id="UP000245657">
    <property type="component" value="Unassembled WGS sequence"/>
</dbReference>
<feature type="transmembrane region" description="Helical" evidence="1">
    <location>
        <begin position="151"/>
        <end position="169"/>
    </location>
</feature>
<dbReference type="AlphaFoldDB" id="A0A2V2N689"/>
<keyword evidence="3" id="KW-1185">Reference proteome</keyword>
<feature type="transmembrane region" description="Helical" evidence="1">
    <location>
        <begin position="226"/>
        <end position="250"/>
    </location>
</feature>
<feature type="transmembrane region" description="Helical" evidence="1">
    <location>
        <begin position="301"/>
        <end position="320"/>
    </location>
</feature>
<comment type="caution">
    <text evidence="2">The sequence shown here is derived from an EMBL/GenBank/DDBJ whole genome shotgun (WGS) entry which is preliminary data.</text>
</comment>
<keyword evidence="1" id="KW-1133">Transmembrane helix</keyword>
<feature type="transmembrane region" description="Helical" evidence="1">
    <location>
        <begin position="200"/>
        <end position="217"/>
    </location>
</feature>
<feature type="transmembrane region" description="Helical" evidence="1">
    <location>
        <begin position="176"/>
        <end position="194"/>
    </location>
</feature>
<feature type="transmembrane region" description="Helical" evidence="1">
    <location>
        <begin position="362"/>
        <end position="378"/>
    </location>
</feature>
<protein>
    <recommendedName>
        <fullName evidence="4">Glycosyltransferase RgtA/B/C/D-like domain-containing protein</fullName>
    </recommendedName>
</protein>
<dbReference type="GeneID" id="97549362"/>
<name>A0A2V2N689_9EURY</name>
<accession>A0A2V2N689</accession>
<feature type="transmembrane region" description="Helical" evidence="1">
    <location>
        <begin position="384"/>
        <end position="402"/>
    </location>
</feature>